<dbReference type="Proteomes" id="UP000516437">
    <property type="component" value="Chromosome 5"/>
</dbReference>
<dbReference type="AlphaFoldDB" id="A0A6A1VPP5"/>
<dbReference type="Pfam" id="PF01554">
    <property type="entry name" value="MatE"/>
    <property type="match status" value="1"/>
</dbReference>
<name>A0A6A1VPP5_9ROSI</name>
<evidence type="ECO:0000256" key="1">
    <source>
        <dbReference type="ARBA" id="ARBA00010199"/>
    </source>
</evidence>
<comment type="caution">
    <text evidence="3">The sequence shown here is derived from an EMBL/GenBank/DDBJ whole genome shotgun (WGS) entry which is preliminary data.</text>
</comment>
<gene>
    <name evidence="3" type="ORF">CJ030_MR5G003288</name>
</gene>
<dbReference type="PANTHER" id="PTHR11206">
    <property type="entry name" value="MULTIDRUG RESISTANCE PROTEIN"/>
    <property type="match status" value="1"/>
</dbReference>
<keyword evidence="2" id="KW-1133">Transmembrane helix</keyword>
<keyword evidence="2" id="KW-0472">Membrane</keyword>
<dbReference type="EMBL" id="RXIC02000023">
    <property type="protein sequence ID" value="KAB1214723.1"/>
    <property type="molecule type" value="Genomic_DNA"/>
</dbReference>
<dbReference type="GO" id="GO:0015297">
    <property type="term" value="F:antiporter activity"/>
    <property type="evidence" value="ECO:0007669"/>
    <property type="project" value="InterPro"/>
</dbReference>
<sequence>MGILIQATALVYNVPIALNQAVSTRVGNELGANQPNKAKKSSIVALSCAIFTGLIAMFLMLTMRHSWGRLFTTDKAILSLTAAAMPVVGLCELGNCPQTTICGVLRGSTRPSLGANINLVSFYGVGLPIAVFLAFPMDLGLLGLWLGLLAAQVVCAAIMVLVLMRTDWAVQIDRAEELTGNHGARRKY</sequence>
<evidence type="ECO:0000313" key="3">
    <source>
        <dbReference type="EMBL" id="KAB1214723.1"/>
    </source>
</evidence>
<reference evidence="3 4" key="1">
    <citation type="journal article" date="2019" name="Plant Biotechnol. J.">
        <title>The red bayberry genome and genetic basis of sex determination.</title>
        <authorList>
            <person name="Jia H.M."/>
            <person name="Jia H.J."/>
            <person name="Cai Q.L."/>
            <person name="Wang Y."/>
            <person name="Zhao H.B."/>
            <person name="Yang W.F."/>
            <person name="Wang G.Y."/>
            <person name="Li Y.H."/>
            <person name="Zhan D.L."/>
            <person name="Shen Y.T."/>
            <person name="Niu Q.F."/>
            <person name="Chang L."/>
            <person name="Qiu J."/>
            <person name="Zhao L."/>
            <person name="Xie H.B."/>
            <person name="Fu W.Y."/>
            <person name="Jin J."/>
            <person name="Li X.W."/>
            <person name="Jiao Y."/>
            <person name="Zhou C.C."/>
            <person name="Tu T."/>
            <person name="Chai C.Y."/>
            <person name="Gao J.L."/>
            <person name="Fan L.J."/>
            <person name="van de Weg E."/>
            <person name="Wang J.Y."/>
            <person name="Gao Z.S."/>
        </authorList>
    </citation>
    <scope>NUCLEOTIDE SEQUENCE [LARGE SCALE GENOMIC DNA]</scope>
    <source>
        <tissue evidence="3">Leaves</tissue>
    </source>
</reference>
<organism evidence="3 4">
    <name type="scientific">Morella rubra</name>
    <name type="common">Chinese bayberry</name>
    <dbReference type="NCBI Taxonomy" id="262757"/>
    <lineage>
        <taxon>Eukaryota</taxon>
        <taxon>Viridiplantae</taxon>
        <taxon>Streptophyta</taxon>
        <taxon>Embryophyta</taxon>
        <taxon>Tracheophyta</taxon>
        <taxon>Spermatophyta</taxon>
        <taxon>Magnoliopsida</taxon>
        <taxon>eudicotyledons</taxon>
        <taxon>Gunneridae</taxon>
        <taxon>Pentapetalae</taxon>
        <taxon>rosids</taxon>
        <taxon>fabids</taxon>
        <taxon>Fagales</taxon>
        <taxon>Myricaceae</taxon>
        <taxon>Morella</taxon>
    </lineage>
</organism>
<evidence type="ECO:0000256" key="2">
    <source>
        <dbReference type="SAM" id="Phobius"/>
    </source>
</evidence>
<feature type="transmembrane region" description="Helical" evidence="2">
    <location>
        <begin position="115"/>
        <end position="135"/>
    </location>
</feature>
<feature type="transmembrane region" description="Helical" evidence="2">
    <location>
        <begin position="141"/>
        <end position="164"/>
    </location>
</feature>
<protein>
    <submittedName>
        <fullName evidence="3">Multidrug and toxin extrusion protein 1</fullName>
    </submittedName>
</protein>
<comment type="similarity">
    <text evidence="1">Belongs to the multi antimicrobial extrusion (MATE) (TC 2.A.66.1) family.</text>
</comment>
<dbReference type="GO" id="GO:0042910">
    <property type="term" value="F:xenobiotic transmembrane transporter activity"/>
    <property type="evidence" value="ECO:0007669"/>
    <property type="project" value="InterPro"/>
</dbReference>
<feature type="transmembrane region" description="Helical" evidence="2">
    <location>
        <begin position="43"/>
        <end position="61"/>
    </location>
</feature>
<keyword evidence="2" id="KW-0812">Transmembrane</keyword>
<keyword evidence="4" id="KW-1185">Reference proteome</keyword>
<dbReference type="OrthoDB" id="2126698at2759"/>
<proteinExistence type="inferred from homology"/>
<dbReference type="InterPro" id="IPR002528">
    <property type="entry name" value="MATE_fam"/>
</dbReference>
<accession>A0A6A1VPP5</accession>
<dbReference type="GO" id="GO:0016020">
    <property type="term" value="C:membrane"/>
    <property type="evidence" value="ECO:0007669"/>
    <property type="project" value="InterPro"/>
</dbReference>
<evidence type="ECO:0000313" key="4">
    <source>
        <dbReference type="Proteomes" id="UP000516437"/>
    </source>
</evidence>